<reference evidence="2 3" key="2">
    <citation type="submission" date="2018-11" db="EMBL/GenBank/DDBJ databases">
        <authorList>
            <consortium name="Pathogen Informatics"/>
        </authorList>
    </citation>
    <scope>NUCLEOTIDE SEQUENCE [LARGE SCALE GENOMIC DNA]</scope>
</reference>
<dbReference type="Proteomes" id="UP000278807">
    <property type="component" value="Unassembled WGS sequence"/>
</dbReference>
<accession>A0A0R3TIA1</accession>
<evidence type="ECO:0000313" key="3">
    <source>
        <dbReference type="Proteomes" id="UP000278807"/>
    </source>
</evidence>
<organism evidence="4">
    <name type="scientific">Rodentolepis nana</name>
    <name type="common">Dwarf tapeworm</name>
    <name type="synonym">Hymenolepis nana</name>
    <dbReference type="NCBI Taxonomy" id="102285"/>
    <lineage>
        <taxon>Eukaryota</taxon>
        <taxon>Metazoa</taxon>
        <taxon>Spiralia</taxon>
        <taxon>Lophotrochozoa</taxon>
        <taxon>Platyhelminthes</taxon>
        <taxon>Cestoda</taxon>
        <taxon>Eucestoda</taxon>
        <taxon>Cyclophyllidea</taxon>
        <taxon>Hymenolepididae</taxon>
        <taxon>Rodentolepis</taxon>
    </lineage>
</organism>
<dbReference type="WBParaSite" id="HNAJ_0000679201-mRNA-1">
    <property type="protein sequence ID" value="HNAJ_0000679201-mRNA-1"/>
    <property type="gene ID" value="HNAJ_0000679201"/>
</dbReference>
<evidence type="ECO:0000313" key="2">
    <source>
        <dbReference type="EMBL" id="VDO02648.1"/>
    </source>
</evidence>
<evidence type="ECO:0000313" key="4">
    <source>
        <dbReference type="WBParaSite" id="HNAJ_0000679201-mRNA-1"/>
    </source>
</evidence>
<dbReference type="EMBL" id="UZAE01008402">
    <property type="protein sequence ID" value="VDO02648.1"/>
    <property type="molecule type" value="Genomic_DNA"/>
</dbReference>
<gene>
    <name evidence="2" type="ORF">HNAJ_LOCUS6788</name>
</gene>
<reference evidence="4" key="1">
    <citation type="submission" date="2017-02" db="UniProtKB">
        <authorList>
            <consortium name="WormBaseParasite"/>
        </authorList>
    </citation>
    <scope>IDENTIFICATION</scope>
</reference>
<name>A0A0R3TIA1_RODNA</name>
<sequence>MIYGKKTDSNGDFQIALLRDRVLNYVYWQICNELFFINTIPQVAALGPQVDVQQEVNLSESCRAHQTVNTDCQLISLANDLHDPILKSLLTCRPGKPLKKHFSDQCEACMRGVCCVPNSSKVTEISRGPRVQLHEPHIRHRRQNPSPNKIDNGGEEESVISEQKVETAASVESEQVEQSMAKLCLNVPTNRTQFGLTGSPDKRGGDDVAFGLLRVGEWLENTTKTRVMKRWKSCGDLVAAYEEMTAKEIH</sequence>
<protein>
    <submittedName>
        <fullName evidence="2 4">Uncharacterized protein</fullName>
    </submittedName>
</protein>
<dbReference type="AlphaFoldDB" id="A0A0R3TIA1"/>
<evidence type="ECO:0000256" key="1">
    <source>
        <dbReference type="SAM" id="MobiDB-lite"/>
    </source>
</evidence>
<proteinExistence type="predicted"/>
<keyword evidence="3" id="KW-1185">Reference proteome</keyword>
<feature type="region of interest" description="Disordered" evidence="1">
    <location>
        <begin position="134"/>
        <end position="160"/>
    </location>
</feature>